<dbReference type="GeneID" id="93681189"/>
<dbReference type="Pfam" id="PF14069">
    <property type="entry name" value="SpoVIF"/>
    <property type="match status" value="1"/>
</dbReference>
<dbReference type="Proteomes" id="UP000053681">
    <property type="component" value="Unassembled WGS sequence"/>
</dbReference>
<keyword evidence="2" id="KW-1185">Reference proteome</keyword>
<organism evidence="1 2">
    <name type="scientific">Priestia veravalensis</name>
    <dbReference type="NCBI Taxonomy" id="1414648"/>
    <lineage>
        <taxon>Bacteria</taxon>
        <taxon>Bacillati</taxon>
        <taxon>Bacillota</taxon>
        <taxon>Bacilli</taxon>
        <taxon>Bacillales</taxon>
        <taxon>Bacillaceae</taxon>
        <taxon>Priestia</taxon>
    </lineage>
</organism>
<reference evidence="1 2" key="1">
    <citation type="submission" date="2015-11" db="EMBL/GenBank/DDBJ databases">
        <title>Bacillus caseinolyticus sp nov.</title>
        <authorList>
            <person name="Dastager S.G."/>
            <person name="Mawlankar R."/>
        </authorList>
    </citation>
    <scope>NUCLEOTIDE SEQUENCE [LARGE SCALE GENOMIC DNA]</scope>
    <source>
        <strain evidence="1 2">SGD-V-76</strain>
    </source>
</reference>
<sequence>MDNNMFKNIEKKTGVNMKDIFELANSVQNANFKDEQTVRNIVKRVAQIANKPISKQKEDQIVKALASNNQSIDFSTISKMLNEKKK</sequence>
<dbReference type="AlphaFoldDB" id="A0A0V8JIV0"/>
<evidence type="ECO:0000313" key="2">
    <source>
        <dbReference type="Proteomes" id="UP000053681"/>
    </source>
</evidence>
<name>A0A0V8JIV0_9BACI</name>
<proteinExistence type="predicted"/>
<dbReference type="RefSeq" id="WP_025908120.1">
    <property type="nucleotide sequence ID" value="NZ_KQ758676.1"/>
</dbReference>
<protein>
    <submittedName>
        <fullName evidence="1">Sporulation protein</fullName>
    </submittedName>
</protein>
<dbReference type="InterPro" id="IPR025942">
    <property type="entry name" value="SpoVIF"/>
</dbReference>
<dbReference type="EMBL" id="LNQP01000061">
    <property type="protein sequence ID" value="KSU86892.1"/>
    <property type="molecule type" value="Genomic_DNA"/>
</dbReference>
<evidence type="ECO:0000313" key="1">
    <source>
        <dbReference type="EMBL" id="KSU86892.1"/>
    </source>
</evidence>
<accession>A0A0V8JIV0</accession>
<comment type="caution">
    <text evidence="1">The sequence shown here is derived from an EMBL/GenBank/DDBJ whole genome shotgun (WGS) entry which is preliminary data.</text>
</comment>
<gene>
    <name evidence="1" type="ORF">AS180_16115</name>
</gene>